<evidence type="ECO:0000313" key="6">
    <source>
        <dbReference type="Proteomes" id="UP001386955"/>
    </source>
</evidence>
<name>A0AAN9XFJ8_PSOTE</name>
<dbReference type="GO" id="GO:0048046">
    <property type="term" value="C:apoplast"/>
    <property type="evidence" value="ECO:0007669"/>
    <property type="project" value="UniProtKB-SubCell"/>
</dbReference>
<evidence type="ECO:0000256" key="4">
    <source>
        <dbReference type="RuleBase" id="RU363099"/>
    </source>
</evidence>
<evidence type="ECO:0000256" key="3">
    <source>
        <dbReference type="ARBA" id="ARBA00022525"/>
    </source>
</evidence>
<gene>
    <name evidence="5" type="ORF">VNO78_25584</name>
</gene>
<dbReference type="Pfam" id="PF03018">
    <property type="entry name" value="Dirigent"/>
    <property type="match status" value="1"/>
</dbReference>
<keyword evidence="3 4" id="KW-0964">Secreted</keyword>
<dbReference type="Gene3D" id="2.40.480.10">
    <property type="entry name" value="Allene oxide cyclase-like"/>
    <property type="match status" value="1"/>
</dbReference>
<comment type="similarity">
    <text evidence="1 4">Belongs to the plant dirigent protein family.</text>
</comment>
<keyword evidence="4" id="KW-0732">Signal</keyword>
<dbReference type="EMBL" id="JAYMYS010000006">
    <property type="protein sequence ID" value="KAK7390282.1"/>
    <property type="molecule type" value="Genomic_DNA"/>
</dbReference>
<sequence>MATQFFIVSLLISCLLLTTINAEETGFIGSLDRNTLGIKKKDKISHFRFFFHETFSGSDPTTVFVVPSLPQYNSSSSFGAIGVMDNTLTVGPEPTSKVVGRVEALAAAASKTEFNLLIFFNFILTEGKYNGSTITVLGRNRTNLKVREIPVVGGTGKFRFATGYAETNTIFFDPQTRSTIEYNIYVSQHY</sequence>
<comment type="caution">
    <text evidence="5">The sequence shown here is derived from an EMBL/GenBank/DDBJ whole genome shotgun (WGS) entry which is preliminary data.</text>
</comment>
<comment type="function">
    <text evidence="4">Dirigent proteins impart stereoselectivity on the phenoxy radical-coupling reaction, yielding optically active lignans from two molecules of coniferyl alcohol in the biosynthesis of lignans, flavonolignans, and alkaloids and thus plays a central role in plant secondary metabolism.</text>
</comment>
<accession>A0AAN9XFJ8</accession>
<proteinExistence type="inferred from homology"/>
<keyword evidence="6" id="KW-1185">Reference proteome</keyword>
<comment type="subunit">
    <text evidence="2 4">Homodimer.</text>
</comment>
<keyword evidence="4" id="KW-0052">Apoplast</keyword>
<dbReference type="AlphaFoldDB" id="A0AAN9XFJ8"/>
<feature type="chain" id="PRO_5042664450" description="Dirigent protein" evidence="4">
    <location>
        <begin position="23"/>
        <end position="190"/>
    </location>
</feature>
<dbReference type="PANTHER" id="PTHR21495">
    <property type="entry name" value="NUCLEOPORIN-RELATED"/>
    <property type="match status" value="1"/>
</dbReference>
<dbReference type="GO" id="GO:0009699">
    <property type="term" value="P:phenylpropanoid biosynthetic process"/>
    <property type="evidence" value="ECO:0007669"/>
    <property type="project" value="UniProtKB-ARBA"/>
</dbReference>
<feature type="signal peptide" evidence="4">
    <location>
        <begin position="1"/>
        <end position="22"/>
    </location>
</feature>
<evidence type="ECO:0000256" key="1">
    <source>
        <dbReference type="ARBA" id="ARBA00010746"/>
    </source>
</evidence>
<dbReference type="InterPro" id="IPR044859">
    <property type="entry name" value="Allene_oxi_cyc_Dirigent"/>
</dbReference>
<comment type="subcellular location">
    <subcellularLocation>
        <location evidence="4">Secreted</location>
        <location evidence="4">Extracellular space</location>
        <location evidence="4">Apoplast</location>
    </subcellularLocation>
</comment>
<protein>
    <recommendedName>
        <fullName evidence="4">Dirigent protein</fullName>
    </recommendedName>
</protein>
<dbReference type="InterPro" id="IPR004265">
    <property type="entry name" value="Dirigent"/>
</dbReference>
<evidence type="ECO:0000313" key="5">
    <source>
        <dbReference type="EMBL" id="KAK7390282.1"/>
    </source>
</evidence>
<organism evidence="5 6">
    <name type="scientific">Psophocarpus tetragonolobus</name>
    <name type="common">Winged bean</name>
    <name type="synonym">Dolichos tetragonolobus</name>
    <dbReference type="NCBI Taxonomy" id="3891"/>
    <lineage>
        <taxon>Eukaryota</taxon>
        <taxon>Viridiplantae</taxon>
        <taxon>Streptophyta</taxon>
        <taxon>Embryophyta</taxon>
        <taxon>Tracheophyta</taxon>
        <taxon>Spermatophyta</taxon>
        <taxon>Magnoliopsida</taxon>
        <taxon>eudicotyledons</taxon>
        <taxon>Gunneridae</taxon>
        <taxon>Pentapetalae</taxon>
        <taxon>rosids</taxon>
        <taxon>fabids</taxon>
        <taxon>Fabales</taxon>
        <taxon>Fabaceae</taxon>
        <taxon>Papilionoideae</taxon>
        <taxon>50 kb inversion clade</taxon>
        <taxon>NPAAA clade</taxon>
        <taxon>indigoferoid/millettioid clade</taxon>
        <taxon>Phaseoleae</taxon>
        <taxon>Psophocarpus</taxon>
    </lineage>
</organism>
<dbReference type="Proteomes" id="UP001386955">
    <property type="component" value="Unassembled WGS sequence"/>
</dbReference>
<evidence type="ECO:0000256" key="2">
    <source>
        <dbReference type="ARBA" id="ARBA00011738"/>
    </source>
</evidence>
<reference evidence="5 6" key="1">
    <citation type="submission" date="2024-01" db="EMBL/GenBank/DDBJ databases">
        <title>The genomes of 5 underutilized Papilionoideae crops provide insights into root nodulation and disease resistanc.</title>
        <authorList>
            <person name="Jiang F."/>
        </authorList>
    </citation>
    <scope>NUCLEOTIDE SEQUENCE [LARGE SCALE GENOMIC DNA]</scope>
    <source>
        <strain evidence="5">DUOXIRENSHENG_FW03</strain>
        <tissue evidence="5">Leaves</tissue>
    </source>
</reference>